<proteinExistence type="predicted"/>
<evidence type="ECO:0000313" key="2">
    <source>
        <dbReference type="Proteomes" id="UP000193804"/>
    </source>
</evidence>
<dbReference type="Proteomes" id="UP000193804">
    <property type="component" value="Unassembled WGS sequence"/>
</dbReference>
<evidence type="ECO:0000313" key="1">
    <source>
        <dbReference type="EMBL" id="SMG41698.1"/>
    </source>
</evidence>
<dbReference type="EMBL" id="FXAW01000006">
    <property type="protein sequence ID" value="SMG41698.1"/>
    <property type="molecule type" value="Genomic_DNA"/>
</dbReference>
<dbReference type="AlphaFoldDB" id="A0A1X7KKQ4"/>
<sequence length="433" mass="49431">MVRLLFTHILVVVFLLINVPVFAQKQVESVKRLSENINTEAEEILPLLSPTGDSLFFARIFHESNVGGKFSGSDIWLSTFDKSDLRWTIAQNKLKDWNDKRNNFIIGINPKERIIYHNNPKNPEKGIRFVKELNGNWTKLENISLEGIPNTGYQGLYVSPDYEVIIVSMKLEKGSGKEDLYIITKNNAGKWSKPISLGSTINTPESEISPFLSADKNTLYFASKGHSGYGDMDIYKAERLYKSWTVWSKPQNLGEKINSEAFDGYYSEYGDSLAYFSSNREDELSDIYEVKFKPIELQKSTTMPVVIGSSVSERIYLSQKEIKELLGFKVLQPIEVKVNSNISENEVARELIYFLSNKLKINKEVKLGITVSAHPSINTEQMVKTGSDIAFFIAKEMNKNGIPQQRIQYEGVTIENELYSNEIIFLVRFVFFK</sequence>
<dbReference type="RefSeq" id="WP_085517980.1">
    <property type="nucleotide sequence ID" value="NZ_FXAW01000006.1"/>
</dbReference>
<organism evidence="1 2">
    <name type="scientific">Marivirga sericea</name>
    <dbReference type="NCBI Taxonomy" id="1028"/>
    <lineage>
        <taxon>Bacteria</taxon>
        <taxon>Pseudomonadati</taxon>
        <taxon>Bacteroidota</taxon>
        <taxon>Cytophagia</taxon>
        <taxon>Cytophagales</taxon>
        <taxon>Marivirgaceae</taxon>
        <taxon>Marivirga</taxon>
    </lineage>
</organism>
<gene>
    <name evidence="1" type="ORF">SAMN05661096_02813</name>
</gene>
<dbReference type="OrthoDB" id="975050at2"/>
<dbReference type="SUPFAM" id="SSF69304">
    <property type="entry name" value="Tricorn protease N-terminal domain"/>
    <property type="match status" value="1"/>
</dbReference>
<dbReference type="Pfam" id="PF07676">
    <property type="entry name" value="PD40"/>
    <property type="match status" value="2"/>
</dbReference>
<accession>A0A1X7KKQ4</accession>
<protein>
    <submittedName>
        <fullName evidence="1">WD40-like Beta Propeller Repeat</fullName>
    </submittedName>
</protein>
<keyword evidence="2" id="KW-1185">Reference proteome</keyword>
<reference evidence="2" key="1">
    <citation type="submission" date="2017-04" db="EMBL/GenBank/DDBJ databases">
        <authorList>
            <person name="Varghese N."/>
            <person name="Submissions S."/>
        </authorList>
    </citation>
    <scope>NUCLEOTIDE SEQUENCE [LARGE SCALE GENOMIC DNA]</scope>
    <source>
        <strain evidence="2">DSM 4125</strain>
    </source>
</reference>
<dbReference type="InterPro" id="IPR011659">
    <property type="entry name" value="WD40"/>
</dbReference>
<name>A0A1X7KKQ4_9BACT</name>
<dbReference type="STRING" id="1028.SAMN05661096_02813"/>